<protein>
    <recommendedName>
        <fullName evidence="1">B3/B4 tRNA-binding domain-containing protein</fullName>
    </recommendedName>
</protein>
<evidence type="ECO:0000313" key="2">
    <source>
        <dbReference type="EMBL" id="QHI73576.1"/>
    </source>
</evidence>
<organism evidence="2 3">
    <name type="scientific">Aminipila terrae</name>
    <dbReference type="NCBI Taxonomy" id="2697030"/>
    <lineage>
        <taxon>Bacteria</taxon>
        <taxon>Bacillati</taxon>
        <taxon>Bacillota</taxon>
        <taxon>Clostridia</taxon>
        <taxon>Peptostreptococcales</taxon>
        <taxon>Anaerovoracaceae</taxon>
        <taxon>Aminipila</taxon>
    </lineage>
</organism>
<dbReference type="GO" id="GO:0004826">
    <property type="term" value="F:phenylalanine-tRNA ligase activity"/>
    <property type="evidence" value="ECO:0007669"/>
    <property type="project" value="InterPro"/>
</dbReference>
<dbReference type="EMBL" id="CP047591">
    <property type="protein sequence ID" value="QHI73576.1"/>
    <property type="molecule type" value="Genomic_DNA"/>
</dbReference>
<feature type="domain" description="B3/B4 tRNA-binding" evidence="1">
    <location>
        <begin position="68"/>
        <end position="221"/>
    </location>
</feature>
<proteinExistence type="predicted"/>
<dbReference type="GO" id="GO:0003723">
    <property type="term" value="F:RNA binding"/>
    <property type="evidence" value="ECO:0007669"/>
    <property type="project" value="InterPro"/>
</dbReference>
<accession>A0A6P1MPH7</accession>
<dbReference type="AlphaFoldDB" id="A0A6P1MPH7"/>
<evidence type="ECO:0000313" key="3">
    <source>
        <dbReference type="Proteomes" id="UP000463883"/>
    </source>
</evidence>
<dbReference type="InterPro" id="IPR020825">
    <property type="entry name" value="Phe-tRNA_synthase-like_B3/B4"/>
</dbReference>
<name>A0A6P1MPH7_9FIRM</name>
<sequence>MGKFIIKEDFWELFPQAEIAIILAKGIKNSMEDNEDIYPDVIEMLGKSNQEARKFLTEEVFSENKVISVWRKAYQQFKTKKGVRCSIEALLKRVDKGSEVGPINALVDIYNSVSLRYGLPCGGEDIDTFVGDMILTKADGTELFLALGDEEYENALPGEVVYKDEEGVVCRCWNWRDGQRTMLTEDTVNAFLIIESVDPDRSQDVRKATEELADLTKKFLGGTTEITYMNINNRELVIK</sequence>
<gene>
    <name evidence="2" type="ORF">Ami3637_15395</name>
</gene>
<dbReference type="Proteomes" id="UP000463883">
    <property type="component" value="Chromosome"/>
</dbReference>
<dbReference type="InterPro" id="IPR005146">
    <property type="entry name" value="B3/B4_tRNA-bd"/>
</dbReference>
<dbReference type="KEGG" id="amic:Ami3637_15395"/>
<dbReference type="RefSeq" id="WP_162363341.1">
    <property type="nucleotide sequence ID" value="NZ_CP047591.1"/>
</dbReference>
<dbReference type="Gene3D" id="3.50.40.10">
    <property type="entry name" value="Phenylalanyl-trna Synthetase, Chain B, domain 3"/>
    <property type="match status" value="1"/>
</dbReference>
<dbReference type="Pfam" id="PF03483">
    <property type="entry name" value="B3_4"/>
    <property type="match status" value="1"/>
</dbReference>
<dbReference type="PANTHER" id="PTHR39209">
    <property type="match status" value="1"/>
</dbReference>
<dbReference type="PANTHER" id="PTHR39209:SF2">
    <property type="entry name" value="CYTOPLASMIC PROTEIN"/>
    <property type="match status" value="1"/>
</dbReference>
<keyword evidence="3" id="KW-1185">Reference proteome</keyword>
<reference evidence="2 3" key="1">
    <citation type="submission" date="2020-01" db="EMBL/GenBank/DDBJ databases">
        <title>Genomic analysis of Aminipila sp. CBA3637.</title>
        <authorList>
            <person name="Kim Y.B."/>
            <person name="Roh S.W."/>
        </authorList>
    </citation>
    <scope>NUCLEOTIDE SEQUENCE [LARGE SCALE GENOMIC DNA]</scope>
    <source>
        <strain evidence="2 3">CBA3637</strain>
    </source>
</reference>
<dbReference type="SUPFAM" id="SSF56037">
    <property type="entry name" value="PheT/TilS domain"/>
    <property type="match status" value="1"/>
</dbReference>
<evidence type="ECO:0000259" key="1">
    <source>
        <dbReference type="SMART" id="SM00873"/>
    </source>
</evidence>
<dbReference type="SMART" id="SM00873">
    <property type="entry name" value="B3_4"/>
    <property type="match status" value="1"/>
</dbReference>